<dbReference type="Proteomes" id="UP001148629">
    <property type="component" value="Unassembled WGS sequence"/>
</dbReference>
<proteinExistence type="predicted"/>
<keyword evidence="2" id="KW-1185">Reference proteome</keyword>
<comment type="caution">
    <text evidence="1">The sequence shown here is derived from an EMBL/GenBank/DDBJ whole genome shotgun (WGS) entry which is preliminary data.</text>
</comment>
<organism evidence="1 2">
    <name type="scientific">Fusarium decemcellulare</name>
    <dbReference type="NCBI Taxonomy" id="57161"/>
    <lineage>
        <taxon>Eukaryota</taxon>
        <taxon>Fungi</taxon>
        <taxon>Dikarya</taxon>
        <taxon>Ascomycota</taxon>
        <taxon>Pezizomycotina</taxon>
        <taxon>Sordariomycetes</taxon>
        <taxon>Hypocreomycetidae</taxon>
        <taxon>Hypocreales</taxon>
        <taxon>Nectriaceae</taxon>
        <taxon>Fusarium</taxon>
        <taxon>Fusarium decemcellulare species complex</taxon>
    </lineage>
</organism>
<accession>A0ACC1SC30</accession>
<evidence type="ECO:0000313" key="2">
    <source>
        <dbReference type="Proteomes" id="UP001148629"/>
    </source>
</evidence>
<reference evidence="1" key="1">
    <citation type="submission" date="2022-08" db="EMBL/GenBank/DDBJ databases">
        <title>Genome Sequence of Fusarium decemcellulare.</title>
        <authorList>
            <person name="Buettner E."/>
        </authorList>
    </citation>
    <scope>NUCLEOTIDE SEQUENCE</scope>
    <source>
        <strain evidence="1">Babe19</strain>
    </source>
</reference>
<name>A0ACC1SC30_9HYPO</name>
<evidence type="ECO:0000313" key="1">
    <source>
        <dbReference type="EMBL" id="KAJ3536491.1"/>
    </source>
</evidence>
<gene>
    <name evidence="1" type="ORF">NM208_g6688</name>
</gene>
<dbReference type="EMBL" id="JANRMS010000638">
    <property type="protein sequence ID" value="KAJ3536491.1"/>
    <property type="molecule type" value="Genomic_DNA"/>
</dbReference>
<protein>
    <submittedName>
        <fullName evidence="1">Uncharacterized protein</fullName>
    </submittedName>
</protein>
<sequence length="1149" mass="129026">MINPNQQHLDPSDPTNIPVVHGSRDFAVTPAQHDFNLDAAFGDAFSYDACGGLSPSFFDVFFDESFDQFARALAPDEAGRKTLLKGHRCLLGALSVPQIGNFQLPDISTLQHCLDRYIEVFHIHFPFLHLPTLELTTAPSPLILGICAIGALYRLERRLAASLCFMAERVLASLEMGRLDHDPVLSPNWARPPASPAIDLVPLSIAQARLLVVFLLGFSGEPGLVRRALIGCGYISAASETKEPNSCPCADIAQDFRLRRSIVQPSRESRNAVDWKKWVARESMKRYMCTCIILGNLLNIAYGINPGFSALEECDVEIPDDDVLWDTTTATAWESLIKDKPSSPQVSLGKAASSFFSDSDHRETLTRVELSWSPFTISAVMHQVAIAVWYQTQGQQACNVVARDAQQCFQPEATRIETALSRCRKLLIRRSGGGKGKGWSDGDSPLLFNASTILRVSYGRAFMAVEDLDRSLLFKNSTQDMLGALQRYHSAPQKRGQLTTLAVNRALEGFAIPIRAGSLLMQKTAAFKWSVEHALAAWDAALLVTKWVHTVEQLQESGQGTAPEERQVLQNVRQLLSEIETEHARPHSLAAELARVWAGLYDDTWVWGGVYTDFSALKRGGNQQLISRQLHQQANLWFKPTANDGHGNKHKPPKGMPYWTVPWLEATEPHTLGFTFLALLAAAVVYMSLPERHGNLPYLNRPQKVDFFGHRARRNFATNARSLMADGRRLFRGAPYRLFTDLGALIVVPSQFVDGVRNEPNLSFMEFFIDNFHPDIPGFDGFKFDGRKDQLLHRTINKKLTKHLKWKQVPVMETMLDLVARISSRVFLGEELCRNPDWLAITKSYSINTTLVGDLLRQYPKWFRPIVCNFIPQCRELQKQVSNARKLFGPVLRKREEDKRAALARGEPEPQYHDTIQWLVEESQGSTYDPVGAQLGISVVATHTTTDLITETMLRLAERPELVNDLVKEIEGVLKEEGWTKTALFNMKLLDSVVKEAQRLKPLTSATMNRKATKRITLPGGLILEKGDRCMSDTGSMMDPSIYQNPDEYDGYRFFRMRSDPSTDSKAHLVSTSSIHLGFGHGKHACPGRFFAANEVKLLLCHLLYKYEWRVEPGYVHKITEFGLALFPDGEAQISIRKRQNQSIDIDSL</sequence>